<dbReference type="EMBL" id="BDGE01000062">
    <property type="protein sequence ID" value="GBE93948.1"/>
    <property type="molecule type" value="Genomic_DNA"/>
</dbReference>
<dbReference type="Proteomes" id="UP000236527">
    <property type="component" value="Unassembled WGS sequence"/>
</dbReference>
<protein>
    <submittedName>
        <fullName evidence="1">Uncharacterized protein</fullName>
    </submittedName>
</protein>
<sequence>MKSFIKTVSNTVLPYTFSYRLRQLYRQQFGRLKHDPSEQDIVIYEIQPQVLIKVYWKILPIGKGPALELIVSGDHILRFDCFGEDDGHYHIFSGYEYPDRDRIYFPEKTVAEQINRTIFELNHNLSCFLQLHRSRDIRNLKIDAVALKSICEQARQQMLYYLLTVPQFDDLRIPNSQNSEPLPLKTA</sequence>
<evidence type="ECO:0000313" key="2">
    <source>
        <dbReference type="Proteomes" id="UP000236527"/>
    </source>
</evidence>
<organism evidence="1 2">
    <name type="scientific">Nostoc cycadae WK-1</name>
    <dbReference type="NCBI Taxonomy" id="1861711"/>
    <lineage>
        <taxon>Bacteria</taxon>
        <taxon>Bacillati</taxon>
        <taxon>Cyanobacteriota</taxon>
        <taxon>Cyanophyceae</taxon>
        <taxon>Nostocales</taxon>
        <taxon>Nostocaceae</taxon>
        <taxon>Nostoc</taxon>
    </lineage>
</organism>
<name>A0A2H6LL56_9NOSO</name>
<proteinExistence type="predicted"/>
<dbReference type="AlphaFoldDB" id="A0A2H6LL56"/>
<dbReference type="RefSeq" id="WP_146034010.1">
    <property type="nucleotide sequence ID" value="NZ_DF978433.1"/>
</dbReference>
<comment type="caution">
    <text evidence="1">The sequence shown here is derived from an EMBL/GenBank/DDBJ whole genome shotgun (WGS) entry which is preliminary data.</text>
</comment>
<reference evidence="2" key="1">
    <citation type="journal article" date="2018" name="Genome Announc.">
        <title>Draft Genome Sequence of the Nitrogen-Fixing and Hormogonia-Inducing Cyanobacterium Nostoc cycadae Strain WK-1, Isolated from the Coralloid Roots of Cycas revoluta.</title>
        <authorList>
            <person name="Kanesaki Y."/>
            <person name="Hirose M."/>
            <person name="Hirose Y."/>
            <person name="Fujisawa T."/>
            <person name="Nakamura Y."/>
            <person name="Watanabe S."/>
            <person name="Matsunaga S."/>
            <person name="Uchida H."/>
            <person name="Murakami A."/>
        </authorList>
    </citation>
    <scope>NUCLEOTIDE SEQUENCE [LARGE SCALE GENOMIC DNA]</scope>
    <source>
        <strain evidence="2">WK-1</strain>
    </source>
</reference>
<keyword evidence="2" id="KW-1185">Reference proteome</keyword>
<evidence type="ECO:0000313" key="1">
    <source>
        <dbReference type="EMBL" id="GBE93948.1"/>
    </source>
</evidence>
<gene>
    <name evidence="1" type="ORF">NCWK1_3714</name>
</gene>
<accession>A0A2H6LL56</accession>